<sequence>MSQGLKSVFETKTGKDVARTKLALWYNKVEDENLKSFNTIKKTIQYHYKPILNYFNNSNTNASAESFNVKIKAFRAQFRGVRDVTFFLYRLTKIYA</sequence>
<evidence type="ECO:0000259" key="1">
    <source>
        <dbReference type="Pfam" id="PF01610"/>
    </source>
</evidence>
<feature type="domain" description="Transposase IS204/IS1001/IS1096/IS1165 DDE" evidence="1">
    <location>
        <begin position="3"/>
        <end position="90"/>
    </location>
</feature>
<evidence type="ECO:0000313" key="2">
    <source>
        <dbReference type="EMBL" id="SOU89869.1"/>
    </source>
</evidence>
<dbReference type="AlphaFoldDB" id="A0A2I2MBD5"/>
<gene>
    <name evidence="2" type="ORF">TNO010_530001</name>
</gene>
<accession>A0A2I2MBD5</accession>
<dbReference type="Pfam" id="PF01610">
    <property type="entry name" value="DDE_Tnp_ISL3"/>
    <property type="match status" value="1"/>
</dbReference>
<evidence type="ECO:0000313" key="3">
    <source>
        <dbReference type="Proteomes" id="UP000490060"/>
    </source>
</evidence>
<name>A0A2I2MBD5_9FLAO</name>
<proteinExistence type="predicted"/>
<dbReference type="EMBL" id="OENE01000049">
    <property type="protein sequence ID" value="SOU89869.1"/>
    <property type="molecule type" value="Genomic_DNA"/>
</dbReference>
<dbReference type="InterPro" id="IPR002560">
    <property type="entry name" value="Transposase_DDE"/>
</dbReference>
<dbReference type="Proteomes" id="UP000490060">
    <property type="component" value="Unassembled WGS sequence"/>
</dbReference>
<protein>
    <submittedName>
        <fullName evidence="2">Transposase</fullName>
    </submittedName>
</protein>
<reference evidence="2 3" key="1">
    <citation type="submission" date="2017-11" db="EMBL/GenBank/DDBJ databases">
        <authorList>
            <person name="Duchaud E."/>
        </authorList>
    </citation>
    <scope>NUCLEOTIDE SEQUENCE [LARGE SCALE GENOMIC DNA]</scope>
    <source>
        <strain evidence="2 3">TNO010</strain>
    </source>
</reference>
<organism evidence="2 3">
    <name type="scientific">Tenacibaculum finnmarkense genomovar ulcerans</name>
    <dbReference type="NCBI Taxonomy" id="2781388"/>
    <lineage>
        <taxon>Bacteria</taxon>
        <taxon>Pseudomonadati</taxon>
        <taxon>Bacteroidota</taxon>
        <taxon>Flavobacteriia</taxon>
        <taxon>Flavobacteriales</taxon>
        <taxon>Flavobacteriaceae</taxon>
        <taxon>Tenacibaculum</taxon>
        <taxon>Tenacibaculum finnmarkense</taxon>
    </lineage>
</organism>